<evidence type="ECO:0000313" key="2">
    <source>
        <dbReference type="Proteomes" id="UP000663881"/>
    </source>
</evidence>
<sequence>NMFGRRNDITVRLPSCIDLDHLPNYNLNRKGQHARTRILSVFAYYHPDITWAPLLAPLTALFLHYMTEID</sequence>
<comment type="caution">
    <text evidence="1">The sequence shown here is derived from an EMBL/GenBank/DDBJ whole genome shotgun (WGS) entry which is preliminary data.</text>
</comment>
<protein>
    <submittedName>
        <fullName evidence="1">Uncharacterized protein</fullName>
    </submittedName>
</protein>
<dbReference type="EMBL" id="CAJOAY010021610">
    <property type="protein sequence ID" value="CAF4349942.1"/>
    <property type="molecule type" value="Genomic_DNA"/>
</dbReference>
<dbReference type="Proteomes" id="UP000663881">
    <property type="component" value="Unassembled WGS sequence"/>
</dbReference>
<accession>A0A820KXF8</accession>
<name>A0A820KXF8_9BILA</name>
<gene>
    <name evidence="1" type="ORF">OKA104_LOCUS48749</name>
</gene>
<evidence type="ECO:0000313" key="1">
    <source>
        <dbReference type="EMBL" id="CAF4349942.1"/>
    </source>
</evidence>
<proteinExistence type="predicted"/>
<organism evidence="1 2">
    <name type="scientific">Adineta steineri</name>
    <dbReference type="NCBI Taxonomy" id="433720"/>
    <lineage>
        <taxon>Eukaryota</taxon>
        <taxon>Metazoa</taxon>
        <taxon>Spiralia</taxon>
        <taxon>Gnathifera</taxon>
        <taxon>Rotifera</taxon>
        <taxon>Eurotatoria</taxon>
        <taxon>Bdelloidea</taxon>
        <taxon>Adinetida</taxon>
        <taxon>Adinetidae</taxon>
        <taxon>Adineta</taxon>
    </lineage>
</organism>
<reference evidence="1" key="1">
    <citation type="submission" date="2021-02" db="EMBL/GenBank/DDBJ databases">
        <authorList>
            <person name="Nowell W R."/>
        </authorList>
    </citation>
    <scope>NUCLEOTIDE SEQUENCE</scope>
</reference>
<feature type="non-terminal residue" evidence="1">
    <location>
        <position position="70"/>
    </location>
</feature>
<feature type="non-terminal residue" evidence="1">
    <location>
        <position position="1"/>
    </location>
</feature>
<dbReference type="AlphaFoldDB" id="A0A820KXF8"/>